<protein>
    <submittedName>
        <fullName evidence="2">PA14 domain-containing protein</fullName>
    </submittedName>
</protein>
<reference evidence="2 3" key="1">
    <citation type="submission" date="2018-02" db="EMBL/GenBank/DDBJ databases">
        <title>Genomic Encyclopedia of Archaeal and Bacterial Type Strains, Phase II (KMG-II): from individual species to whole genera.</title>
        <authorList>
            <person name="Goeker M."/>
        </authorList>
    </citation>
    <scope>NUCLEOTIDE SEQUENCE [LARGE SCALE GENOMIC DNA]</scope>
    <source>
        <strain evidence="2 3">DSM 29526</strain>
    </source>
</reference>
<gene>
    <name evidence="2" type="ORF">CLV84_3558</name>
</gene>
<dbReference type="RefSeq" id="WP_104421046.1">
    <property type="nucleotide sequence ID" value="NZ_PTJC01000006.1"/>
</dbReference>
<dbReference type="Proteomes" id="UP000237662">
    <property type="component" value="Unassembled WGS sequence"/>
</dbReference>
<dbReference type="SUPFAM" id="SSF56988">
    <property type="entry name" value="Anthrax protective antigen"/>
    <property type="match status" value="1"/>
</dbReference>
<dbReference type="OrthoDB" id="938897at2"/>
<dbReference type="EMBL" id="PTJC01000006">
    <property type="protein sequence ID" value="PPK86623.1"/>
    <property type="molecule type" value="Genomic_DNA"/>
</dbReference>
<sequence>MLRYFLFLTVTVLLSCEQDPLTVRNVDIDERTESSGLTEFDPTVETGWTASDGIRTATAPASLELLPQDEALTLSFNFRMSENAEAKLLLGGQHALALPSLTLDTTAFMRSAVDIRPDVWQNLEIAYLPATATTPALLVATYLNGNLVYYQQPLPDVESGGPLTLELTEGEMSVTNLQQSGEAGKASSLASNGEVNLNLPLIHYAYYAVDGRPKTFDGWATQEPAKEGYISRFDLGAIREANRDYAIRFEGNLQIPKAGPYTFHLRSSTHSALFIDGEPVVALGPDTEGIENDGTVTLSEGTHEVRLDHYQETNWNHLLLKYSYGEQERKSFNDMPEGQAVATPRSQETTPVETDDRPYLLRSFLNFPMARVYDYTQKRTHVVNVGEADGPHYSYDLQNGALLQVWRGPFVDVSEMWEDRGEPQVVRALGPAVSFDGRPQWATDANEWPVEADGLRHRRYELDAEGRPTFIFSHGEAGEVSDHLVPNAQGLERTLTNQTGGETLLTTIASAASIRETAPGVFETLNPGLNIQVLELASGGLRLLKGEGTQRLVAELPPGEHLTYAIDW</sequence>
<dbReference type="InterPro" id="IPR037524">
    <property type="entry name" value="PA14/GLEYA"/>
</dbReference>
<name>A0A2S6I625_9BACT</name>
<comment type="caution">
    <text evidence="2">The sequence shown here is derived from an EMBL/GenBank/DDBJ whole genome shotgun (WGS) entry which is preliminary data.</text>
</comment>
<dbReference type="AlphaFoldDB" id="A0A2S6I625"/>
<dbReference type="PROSITE" id="PS51257">
    <property type="entry name" value="PROKAR_LIPOPROTEIN"/>
    <property type="match status" value="1"/>
</dbReference>
<dbReference type="PROSITE" id="PS51820">
    <property type="entry name" value="PA14"/>
    <property type="match status" value="1"/>
</dbReference>
<dbReference type="Gene3D" id="3.90.182.10">
    <property type="entry name" value="Toxin - Anthrax Protective Antigen,domain 1"/>
    <property type="match status" value="1"/>
</dbReference>
<accession>A0A2S6I625</accession>
<evidence type="ECO:0000313" key="3">
    <source>
        <dbReference type="Proteomes" id="UP000237662"/>
    </source>
</evidence>
<dbReference type="InterPro" id="IPR011658">
    <property type="entry name" value="PA14_dom"/>
</dbReference>
<feature type="domain" description="PA14" evidence="1">
    <location>
        <begin position="197"/>
        <end position="339"/>
    </location>
</feature>
<organism evidence="2 3">
    <name type="scientific">Neolewinella xylanilytica</name>
    <dbReference type="NCBI Taxonomy" id="1514080"/>
    <lineage>
        <taxon>Bacteria</taxon>
        <taxon>Pseudomonadati</taxon>
        <taxon>Bacteroidota</taxon>
        <taxon>Saprospiria</taxon>
        <taxon>Saprospirales</taxon>
        <taxon>Lewinellaceae</taxon>
        <taxon>Neolewinella</taxon>
    </lineage>
</organism>
<dbReference type="SMART" id="SM00758">
    <property type="entry name" value="PA14"/>
    <property type="match status" value="1"/>
</dbReference>
<keyword evidence="3" id="KW-1185">Reference proteome</keyword>
<evidence type="ECO:0000313" key="2">
    <source>
        <dbReference type="EMBL" id="PPK86623.1"/>
    </source>
</evidence>
<evidence type="ECO:0000259" key="1">
    <source>
        <dbReference type="PROSITE" id="PS51820"/>
    </source>
</evidence>
<proteinExistence type="predicted"/>
<dbReference type="Pfam" id="PF07691">
    <property type="entry name" value="PA14"/>
    <property type="match status" value="1"/>
</dbReference>